<protein>
    <submittedName>
        <fullName evidence="2">Uncharacterized protein</fullName>
    </submittedName>
</protein>
<feature type="transmembrane region" description="Helical" evidence="1">
    <location>
        <begin position="160"/>
        <end position="183"/>
    </location>
</feature>
<accession>A0A3A6QEL9</accession>
<feature type="transmembrane region" description="Helical" evidence="1">
    <location>
        <begin position="195"/>
        <end position="215"/>
    </location>
</feature>
<dbReference type="EMBL" id="QKNY01000004">
    <property type="protein sequence ID" value="RJX44575.1"/>
    <property type="molecule type" value="Genomic_DNA"/>
</dbReference>
<dbReference type="Pfam" id="PF24412">
    <property type="entry name" value="DUF7546"/>
    <property type="match status" value="1"/>
</dbReference>
<dbReference type="AlphaFoldDB" id="A0A3A6QEL9"/>
<evidence type="ECO:0000313" key="2">
    <source>
        <dbReference type="EMBL" id="RJX44575.1"/>
    </source>
</evidence>
<comment type="caution">
    <text evidence="2">The sequence shown here is derived from an EMBL/GenBank/DDBJ whole genome shotgun (WGS) entry which is preliminary data.</text>
</comment>
<feature type="transmembrane region" description="Helical" evidence="1">
    <location>
        <begin position="18"/>
        <end position="37"/>
    </location>
</feature>
<evidence type="ECO:0000313" key="3">
    <source>
        <dbReference type="Proteomes" id="UP000276588"/>
    </source>
</evidence>
<proteinExistence type="predicted"/>
<evidence type="ECO:0000256" key="1">
    <source>
        <dbReference type="SAM" id="Phobius"/>
    </source>
</evidence>
<keyword evidence="1" id="KW-0472">Membrane</keyword>
<dbReference type="Proteomes" id="UP000276588">
    <property type="component" value="Unassembled WGS sequence"/>
</dbReference>
<feature type="transmembrane region" description="Helical" evidence="1">
    <location>
        <begin position="84"/>
        <end position="108"/>
    </location>
</feature>
<keyword evidence="1" id="KW-1133">Transmembrane helix</keyword>
<feature type="transmembrane region" description="Helical" evidence="1">
    <location>
        <begin position="128"/>
        <end position="148"/>
    </location>
</feature>
<feature type="transmembrane region" description="Helical" evidence="1">
    <location>
        <begin position="43"/>
        <end position="63"/>
    </location>
</feature>
<name>A0A3A6QEL9_9EURY</name>
<reference evidence="2 3" key="1">
    <citation type="submission" date="2018-06" db="EMBL/GenBank/DDBJ databases">
        <title>Halonotius sp. F13-13 a new haloarchaeeon isolated from a solar saltern from Isla Cristina, Huelva, Spain.</title>
        <authorList>
            <person name="Duran-Viseras A."/>
            <person name="Sanchez-Porro C."/>
            <person name="Ventosa A."/>
        </authorList>
    </citation>
    <scope>NUCLEOTIDE SEQUENCE [LARGE SCALE GENOMIC DNA]</scope>
    <source>
        <strain evidence="2 3">F13-13</strain>
    </source>
</reference>
<sequence length="232" mass="24226">MAATTGGLSIPVPTGRRLYWALFLNSQLLAAVLYVLLTAASFASLRLVAYAAVWINVSVWVVFNSRPAATVATRVRRRALAVGGGYFALLAVAGGLITVGVGEAATGLRIAPLPPGYGPALLYSGQRVTITLMPNYLVGYAALAYLVYVTVIDAAGSAAAGLIGLFSCVSCSWPILASLISALTGGGSLLVTSALQVSYGLSTAVFLVTAGLLYWRPTVVPWLQRWRSASLW</sequence>
<dbReference type="InterPro" id="IPR055968">
    <property type="entry name" value="DUF7546"/>
</dbReference>
<keyword evidence="3" id="KW-1185">Reference proteome</keyword>
<dbReference type="RefSeq" id="WP_120101252.1">
    <property type="nucleotide sequence ID" value="NZ_QKNY01000004.1"/>
</dbReference>
<keyword evidence="1" id="KW-0812">Transmembrane</keyword>
<organism evidence="2 3">
    <name type="scientific">Halonotius aquaticus</name>
    <dbReference type="NCBI Taxonomy" id="2216978"/>
    <lineage>
        <taxon>Archaea</taxon>
        <taxon>Methanobacteriati</taxon>
        <taxon>Methanobacteriota</taxon>
        <taxon>Stenosarchaea group</taxon>
        <taxon>Halobacteria</taxon>
        <taxon>Halobacteriales</taxon>
        <taxon>Haloferacaceae</taxon>
        <taxon>Halonotius</taxon>
    </lineage>
</organism>
<dbReference type="OrthoDB" id="308076at2157"/>
<gene>
    <name evidence="2" type="ORF">DM826_02895</name>
</gene>